<sequence>MKYTLSLFLAIWAAGNVVAQQRSAVQTNRQAPLRRADSFFGLHFDFHAEKGDTAIGRTLTEGMIDTLLTRVRPDFIQVDCKGHQGVSSYPTKIGYSPDRFVKNTLELFRTVTRRHGVGLYVHYSGVWDFEALRHHPTWARVEPGGKLDTRAMSVYGPYVDSLLIPQLKEISDYGVDGVWVDGDCWATVPDYGPAALQAFRSETGIQDVPKKKGDGGYDALLETQRRAFRRYVGHYADELHRYKPAFQVASNWAFSSFMPEPVDINVDFISGDLAPTNSVNSAAYEARCIAPQGKPWDLMAWSFGSNYDEVHSPKPARQLCQEAAQVMAMGGGFQAYYTQQRDASIRLWEVGVMEELARFCRARQAYTHKAVPVPQIALVYSSVGYKKLSTGIYPGSNGINQALIGILDMLLYNQYPTEVLMEHHLRGRMQEYPVIIIPEWATLDPTFRDELVQYARNGGKLVVIGSEAVLNFPDVLGVQLNNVVKGGLSVGLANQITDTPETYQTFSPAAGTQTIGGIYRRRDMRNHVGPAASIAPLGKGQIAAIYVNLGANYLKRETVQNRDFLKAVLNEVFLKPLVEVRGSGKVHVTVNRKGSQLLVNLINMTGAHANKAVHTYDDIAPVGPLTVSLRTPTKPKRIIRQPGNVPVRFTTESDKISLIIPKLDIHSVLVIE</sequence>
<dbReference type="InterPro" id="IPR029062">
    <property type="entry name" value="Class_I_gatase-like"/>
</dbReference>
<evidence type="ECO:0008006" key="4">
    <source>
        <dbReference type="Google" id="ProtNLM"/>
    </source>
</evidence>
<dbReference type="eggNOG" id="COG1874">
    <property type="taxonomic scope" value="Bacteria"/>
</dbReference>
<evidence type="ECO:0000256" key="1">
    <source>
        <dbReference type="SAM" id="SignalP"/>
    </source>
</evidence>
<feature type="chain" id="PRO_5003659792" description="Beta-galactosidase trimerisation domain-containing protein" evidence="1">
    <location>
        <begin position="20"/>
        <end position="672"/>
    </location>
</feature>
<dbReference type="STRING" id="1185876.BN8_06146"/>
<protein>
    <recommendedName>
        <fullName evidence="4">Beta-galactosidase trimerisation domain-containing protein</fullName>
    </recommendedName>
</protein>
<evidence type="ECO:0000313" key="3">
    <source>
        <dbReference type="Proteomes" id="UP000009309"/>
    </source>
</evidence>
<dbReference type="Gene3D" id="3.40.50.880">
    <property type="match status" value="1"/>
</dbReference>
<dbReference type="EMBL" id="CAIT01000009">
    <property type="protein sequence ID" value="CCH56760.1"/>
    <property type="molecule type" value="Genomic_DNA"/>
</dbReference>
<dbReference type="SUPFAM" id="SSF51445">
    <property type="entry name" value="(Trans)glycosidases"/>
    <property type="match status" value="1"/>
</dbReference>
<evidence type="ECO:0000313" key="2">
    <source>
        <dbReference type="EMBL" id="CCH56760.1"/>
    </source>
</evidence>
<organism evidence="2 3">
    <name type="scientific">Fibrisoma limi BUZ 3</name>
    <dbReference type="NCBI Taxonomy" id="1185876"/>
    <lineage>
        <taxon>Bacteria</taxon>
        <taxon>Pseudomonadati</taxon>
        <taxon>Bacteroidota</taxon>
        <taxon>Cytophagia</taxon>
        <taxon>Cytophagales</taxon>
        <taxon>Spirosomataceae</taxon>
        <taxon>Fibrisoma</taxon>
    </lineage>
</organism>
<keyword evidence="1" id="KW-0732">Signal</keyword>
<dbReference type="RefSeq" id="WP_009285325.1">
    <property type="nucleotide sequence ID" value="NZ_CAIT01000009.1"/>
</dbReference>
<dbReference type="InterPro" id="IPR017853">
    <property type="entry name" value="GH"/>
</dbReference>
<dbReference type="Proteomes" id="UP000009309">
    <property type="component" value="Unassembled WGS sequence"/>
</dbReference>
<accession>I2GS82</accession>
<feature type="signal peptide" evidence="1">
    <location>
        <begin position="1"/>
        <end position="19"/>
    </location>
</feature>
<proteinExistence type="predicted"/>
<dbReference type="AlphaFoldDB" id="I2GS82"/>
<name>I2GS82_9BACT</name>
<reference evidence="2 3" key="1">
    <citation type="journal article" date="2012" name="J. Bacteriol.">
        <title>Genome Sequence of the Filamentous Bacterium Fibrisoma limi BUZ 3T.</title>
        <authorList>
            <person name="Filippini M."/>
            <person name="Qi W."/>
            <person name="Jaenicke S."/>
            <person name="Goesmann A."/>
            <person name="Smits T.H."/>
            <person name="Bagheri H.C."/>
        </authorList>
    </citation>
    <scope>NUCLEOTIDE SEQUENCE [LARGE SCALE GENOMIC DNA]</scope>
    <source>
        <strain evidence="3">BUZ 3T</strain>
    </source>
</reference>
<dbReference type="SUPFAM" id="SSF52317">
    <property type="entry name" value="Class I glutamine amidotransferase-like"/>
    <property type="match status" value="1"/>
</dbReference>
<comment type="caution">
    <text evidence="2">The sequence shown here is derived from an EMBL/GenBank/DDBJ whole genome shotgun (WGS) entry which is preliminary data.</text>
</comment>
<gene>
    <name evidence="2" type="ORF">BN8_06146</name>
</gene>
<dbReference type="Gene3D" id="3.20.20.80">
    <property type="entry name" value="Glycosidases"/>
    <property type="match status" value="1"/>
</dbReference>
<keyword evidence="3" id="KW-1185">Reference proteome</keyword>